<dbReference type="Gene3D" id="3.20.20.80">
    <property type="entry name" value="Glycosidases"/>
    <property type="match status" value="1"/>
</dbReference>
<sequence>MYVFGSTGLWKISKDNATDGLNYYVTQYATTAPRSTQPNVITDARVTLDAPSFVYYPPGIRQILNYIKNNYGNPLPTSLKMLLILIPETYAARCSC</sequence>
<organism evidence="1 2">
    <name type="scientific">Brassica napus</name>
    <name type="common">Rape</name>
    <dbReference type="NCBI Taxonomy" id="3708"/>
    <lineage>
        <taxon>Eukaryota</taxon>
        <taxon>Viridiplantae</taxon>
        <taxon>Streptophyta</taxon>
        <taxon>Embryophyta</taxon>
        <taxon>Tracheophyta</taxon>
        <taxon>Spermatophyta</taxon>
        <taxon>Magnoliopsida</taxon>
        <taxon>eudicotyledons</taxon>
        <taxon>Gunneridae</taxon>
        <taxon>Pentapetalae</taxon>
        <taxon>rosids</taxon>
        <taxon>malvids</taxon>
        <taxon>Brassicales</taxon>
        <taxon>Brassicaceae</taxon>
        <taxon>Brassiceae</taxon>
        <taxon>Brassica</taxon>
    </lineage>
</organism>
<accession>A0ABQ7X8J0</accession>
<comment type="caution">
    <text evidence="1">The sequence shown here is derived from an EMBL/GenBank/DDBJ whole genome shotgun (WGS) entry which is preliminary data.</text>
</comment>
<protein>
    <submittedName>
        <fullName evidence="1">Uncharacterized protein</fullName>
    </submittedName>
</protein>
<reference evidence="1 2" key="1">
    <citation type="submission" date="2021-05" db="EMBL/GenBank/DDBJ databases">
        <title>Genome Assembly of Synthetic Allotetraploid Brassica napus Reveals Homoeologous Exchanges between Subgenomes.</title>
        <authorList>
            <person name="Davis J.T."/>
        </authorList>
    </citation>
    <scope>NUCLEOTIDE SEQUENCE [LARGE SCALE GENOMIC DNA]</scope>
    <source>
        <strain evidence="2">cv. Da-Ae</strain>
        <tissue evidence="1">Seedling</tissue>
    </source>
</reference>
<keyword evidence="2" id="KW-1185">Reference proteome</keyword>
<name>A0ABQ7X8J0_BRANA</name>
<proteinExistence type="predicted"/>
<dbReference type="Proteomes" id="UP000824890">
    <property type="component" value="Unassembled WGS sequence"/>
</dbReference>
<gene>
    <name evidence="1" type="ORF">HID58_094114</name>
</gene>
<evidence type="ECO:0000313" key="1">
    <source>
        <dbReference type="EMBL" id="KAH0852272.1"/>
    </source>
</evidence>
<dbReference type="SUPFAM" id="SSF51445">
    <property type="entry name" value="(Trans)glycosidases"/>
    <property type="match status" value="1"/>
</dbReference>
<evidence type="ECO:0000313" key="2">
    <source>
        <dbReference type="Proteomes" id="UP000824890"/>
    </source>
</evidence>
<dbReference type="EMBL" id="JAGKQM010001164">
    <property type="protein sequence ID" value="KAH0852272.1"/>
    <property type="molecule type" value="Genomic_DNA"/>
</dbReference>
<dbReference type="InterPro" id="IPR017853">
    <property type="entry name" value="GH"/>
</dbReference>